<keyword evidence="6" id="KW-1185">Reference proteome</keyword>
<evidence type="ECO:0000256" key="1">
    <source>
        <dbReference type="ARBA" id="ARBA00022737"/>
    </source>
</evidence>
<feature type="region of interest" description="Disordered" evidence="5">
    <location>
        <begin position="222"/>
        <end position="256"/>
    </location>
</feature>
<dbReference type="Pfam" id="PF12796">
    <property type="entry name" value="Ank_2"/>
    <property type="match status" value="1"/>
</dbReference>
<evidence type="ECO:0000256" key="5">
    <source>
        <dbReference type="SAM" id="MobiDB-lite"/>
    </source>
</evidence>
<feature type="repeat" description="ANK" evidence="3">
    <location>
        <begin position="162"/>
        <end position="194"/>
    </location>
</feature>
<keyword evidence="2 3" id="KW-0040">ANK repeat</keyword>
<dbReference type="SUPFAM" id="SSF48403">
    <property type="entry name" value="Ankyrin repeat"/>
    <property type="match status" value="1"/>
</dbReference>
<gene>
    <name evidence="7" type="primary">LOC117570612</name>
</gene>
<evidence type="ECO:0000256" key="3">
    <source>
        <dbReference type="PROSITE-ProRule" id="PRU00023"/>
    </source>
</evidence>
<proteinExistence type="predicted"/>
<dbReference type="InterPro" id="IPR002110">
    <property type="entry name" value="Ankyrin_rpt"/>
</dbReference>
<feature type="repeat" description="ANK" evidence="3">
    <location>
        <begin position="96"/>
        <end position="128"/>
    </location>
</feature>
<dbReference type="GeneID" id="117570612"/>
<sequence length="615" mass="67283">MHSAAGATANSNSKVVATLRADGSVAMEAQSLNQQLSNLLNYEIRTESELLLKKGNAPAPTVVDLGKQLLQCARDSDVAGVKTALAHGAPFASDWLGMSALHFAAMNNQLEICEILLQGGINMDAKTKVDRTPLHLACYYGHERIVSLLLALKCAVNARDMLRMTPLHWAVEKRHKSIVRMLLKSHADVTLISKFGKTPVALAVLTEQADILAELEAARQSQASRKFNEESEKETSEAVNSIMDDPKSTRSVEDTDMSVEDKMDVLETLRGHTNMLGNSALNMLKTHGIADMMQDNQLDDEASKKMLNTALRNGRQLVLSEGGRMLLHETNRGTNVKQSTNGTTISNNLRKNAIGLHPSTNHATAHNLSPQKIRMNVIKQKETPSPAVAGGVTKNKNIRIISLTDFKKLCDQPKSLQKIPATLASSGVVRQLADGTKLVNMRQLQPRQLKLPTVARPLDNRNLDEQQHLVNETMNSTPAHTSHPASTSTLRGQMGTVQTIQLRPTPAAGTGAAATVGAASNNNGTANKTSAGVRPNLRAGANEVNATGKGPNVMPLLTSYEMCRQLQELRRHNEELRRSVELVQKEKEDMHQRLERLEQLLLVRESDVEMDYVDI</sequence>
<dbReference type="GO" id="GO:0000976">
    <property type="term" value="F:transcription cis-regulatory region binding"/>
    <property type="evidence" value="ECO:0007669"/>
    <property type="project" value="TreeGrafter"/>
</dbReference>
<feature type="repeat" description="ANK" evidence="3">
    <location>
        <begin position="129"/>
        <end position="161"/>
    </location>
</feature>
<dbReference type="SMART" id="SM00248">
    <property type="entry name" value="ANK"/>
    <property type="match status" value="4"/>
</dbReference>
<dbReference type="OrthoDB" id="341259at2759"/>
<protein>
    <submittedName>
        <fullName evidence="7">Ankyrin repeat domain-containing protein 18A</fullName>
    </submittedName>
</protein>
<evidence type="ECO:0000256" key="2">
    <source>
        <dbReference type="ARBA" id="ARBA00023043"/>
    </source>
</evidence>
<dbReference type="PANTHER" id="PTHR24193">
    <property type="entry name" value="ANKYRIN REPEAT PROTEIN"/>
    <property type="match status" value="1"/>
</dbReference>
<accession>A0A6P8X8G7</accession>
<organism evidence="6 7">
    <name type="scientific">Drosophila albomicans</name>
    <name type="common">Fruit fly</name>
    <dbReference type="NCBI Taxonomy" id="7291"/>
    <lineage>
        <taxon>Eukaryota</taxon>
        <taxon>Metazoa</taxon>
        <taxon>Ecdysozoa</taxon>
        <taxon>Arthropoda</taxon>
        <taxon>Hexapoda</taxon>
        <taxon>Insecta</taxon>
        <taxon>Pterygota</taxon>
        <taxon>Neoptera</taxon>
        <taxon>Endopterygota</taxon>
        <taxon>Diptera</taxon>
        <taxon>Brachycera</taxon>
        <taxon>Muscomorpha</taxon>
        <taxon>Ephydroidea</taxon>
        <taxon>Drosophilidae</taxon>
        <taxon>Drosophila</taxon>
    </lineage>
</organism>
<feature type="compositionally biased region" description="Basic and acidic residues" evidence="5">
    <location>
        <begin position="226"/>
        <end position="236"/>
    </location>
</feature>
<dbReference type="Pfam" id="PF13637">
    <property type="entry name" value="Ank_4"/>
    <property type="match status" value="1"/>
</dbReference>
<dbReference type="PROSITE" id="PS50088">
    <property type="entry name" value="ANK_REPEAT"/>
    <property type="match status" value="3"/>
</dbReference>
<dbReference type="Gene3D" id="1.25.40.20">
    <property type="entry name" value="Ankyrin repeat-containing domain"/>
    <property type="match status" value="1"/>
</dbReference>
<keyword evidence="4" id="KW-0175">Coiled coil</keyword>
<dbReference type="GO" id="GO:0005634">
    <property type="term" value="C:nucleus"/>
    <property type="evidence" value="ECO:0007669"/>
    <property type="project" value="TreeGrafter"/>
</dbReference>
<dbReference type="GO" id="GO:0045944">
    <property type="term" value="P:positive regulation of transcription by RNA polymerase II"/>
    <property type="evidence" value="ECO:0007669"/>
    <property type="project" value="TreeGrafter"/>
</dbReference>
<evidence type="ECO:0000313" key="6">
    <source>
        <dbReference type="Proteomes" id="UP000515160"/>
    </source>
</evidence>
<feature type="compositionally biased region" description="Basic and acidic residues" evidence="5">
    <location>
        <begin position="244"/>
        <end position="256"/>
    </location>
</feature>
<dbReference type="PROSITE" id="PS50297">
    <property type="entry name" value="ANK_REP_REGION"/>
    <property type="match status" value="3"/>
</dbReference>
<evidence type="ECO:0000256" key="4">
    <source>
        <dbReference type="SAM" id="Coils"/>
    </source>
</evidence>
<dbReference type="InterPro" id="IPR036770">
    <property type="entry name" value="Ankyrin_rpt-contain_sf"/>
</dbReference>
<dbReference type="PANTHER" id="PTHR24193:SF121">
    <property type="entry name" value="ADA2A-CONTAINING COMPLEX COMPONENT 3, ISOFORM D"/>
    <property type="match status" value="1"/>
</dbReference>
<reference evidence="7" key="1">
    <citation type="submission" date="2025-08" db="UniProtKB">
        <authorList>
            <consortium name="RefSeq"/>
        </authorList>
    </citation>
    <scope>IDENTIFICATION</scope>
    <source>
        <strain evidence="7">15112-1751.03</strain>
        <tissue evidence="7">Whole Adult</tissue>
    </source>
</reference>
<dbReference type="AlphaFoldDB" id="A0A6P8X8G7"/>
<name>A0A6P8X8G7_DROAB</name>
<evidence type="ECO:0000313" key="7">
    <source>
        <dbReference type="RefSeq" id="XP_034108263.1"/>
    </source>
</evidence>
<feature type="coiled-coil region" evidence="4">
    <location>
        <begin position="566"/>
        <end position="600"/>
    </location>
</feature>
<dbReference type="CTD" id="38055"/>
<keyword evidence="1" id="KW-0677">Repeat</keyword>
<dbReference type="InterPro" id="IPR050663">
    <property type="entry name" value="Ankyrin-SOCS_Box"/>
</dbReference>
<dbReference type="RefSeq" id="XP_034108263.1">
    <property type="nucleotide sequence ID" value="XM_034252372.2"/>
</dbReference>
<dbReference type="Proteomes" id="UP000515160">
    <property type="component" value="Chromosome 3"/>
</dbReference>